<dbReference type="AlphaFoldDB" id="A0A926P272"/>
<keyword evidence="1" id="KW-0805">Transcription regulation</keyword>
<evidence type="ECO:0000313" key="6">
    <source>
        <dbReference type="Proteomes" id="UP000598467"/>
    </source>
</evidence>
<reference evidence="5" key="1">
    <citation type="submission" date="2020-05" db="EMBL/GenBank/DDBJ databases">
        <title>Identification of trans-AT polyketide cluster in two marine bacteria, producers of a novel glutaramide-containing polyketide sesbanimide D and analogs.</title>
        <authorList>
            <person name="Kacar D."/>
            <person name="Rodriguez P."/>
            <person name="Canedo L."/>
            <person name="Gonzalez E."/>
            <person name="Galan B."/>
            <person name="De La Calle F."/>
            <person name="Garcia J.L."/>
        </authorList>
    </citation>
    <scope>NUCLEOTIDE SEQUENCE</scope>
    <source>
        <strain evidence="5">PHM038</strain>
    </source>
</reference>
<accession>A0A926P272</accession>
<dbReference type="SUPFAM" id="SSF46785">
    <property type="entry name" value="Winged helix' DNA-binding domain"/>
    <property type="match status" value="1"/>
</dbReference>
<dbReference type="InterPro" id="IPR000524">
    <property type="entry name" value="Tscrpt_reg_HTH_GntR"/>
</dbReference>
<evidence type="ECO:0000259" key="4">
    <source>
        <dbReference type="PROSITE" id="PS50949"/>
    </source>
</evidence>
<gene>
    <name evidence="5" type="ORF">HK439_05140</name>
</gene>
<dbReference type="Pfam" id="PF00392">
    <property type="entry name" value="GntR"/>
    <property type="match status" value="1"/>
</dbReference>
<dbReference type="CDD" id="cd07377">
    <property type="entry name" value="WHTH_GntR"/>
    <property type="match status" value="1"/>
</dbReference>
<dbReference type="SMART" id="SM00895">
    <property type="entry name" value="FCD"/>
    <property type="match status" value="1"/>
</dbReference>
<dbReference type="Proteomes" id="UP000598467">
    <property type="component" value="Unassembled WGS sequence"/>
</dbReference>
<sequence>MKPSDELVAALEEAGSAQERFEIMYDTLRDRISVSDYPPGTRLSEEALAAEFGVSRSPLRKALKILEADGLLQSVQGVGTIVTDVDLDELTQVYQLRMELNELVGRLSPKHPDETTLALFEDIRKRAEALRSAPDMKIFARLNIDFFHVFVRLTDNQPLVEVSERLFYQTCRIWLKMIPMMDLAEEVAIFAGEIAAITDAVRLGDTEAAGHIRRAHLSMGFARLKGHARRHTL</sequence>
<dbReference type="PRINTS" id="PR00035">
    <property type="entry name" value="HTHGNTR"/>
</dbReference>
<dbReference type="InterPro" id="IPR011711">
    <property type="entry name" value="GntR_C"/>
</dbReference>
<evidence type="ECO:0000256" key="3">
    <source>
        <dbReference type="ARBA" id="ARBA00023163"/>
    </source>
</evidence>
<dbReference type="Pfam" id="PF07729">
    <property type="entry name" value="FCD"/>
    <property type="match status" value="1"/>
</dbReference>
<dbReference type="SMART" id="SM00345">
    <property type="entry name" value="HTH_GNTR"/>
    <property type="match status" value="1"/>
</dbReference>
<feature type="domain" description="HTH gntR-type" evidence="4">
    <location>
        <begin position="18"/>
        <end position="85"/>
    </location>
</feature>
<evidence type="ECO:0000256" key="1">
    <source>
        <dbReference type="ARBA" id="ARBA00023015"/>
    </source>
</evidence>
<dbReference type="PROSITE" id="PS50949">
    <property type="entry name" value="HTH_GNTR"/>
    <property type="match status" value="1"/>
</dbReference>
<dbReference type="GO" id="GO:0003700">
    <property type="term" value="F:DNA-binding transcription factor activity"/>
    <property type="evidence" value="ECO:0007669"/>
    <property type="project" value="InterPro"/>
</dbReference>
<dbReference type="GO" id="GO:0003677">
    <property type="term" value="F:DNA binding"/>
    <property type="evidence" value="ECO:0007669"/>
    <property type="project" value="UniProtKB-KW"/>
</dbReference>
<dbReference type="PANTHER" id="PTHR43537:SF5">
    <property type="entry name" value="UXU OPERON TRANSCRIPTIONAL REGULATOR"/>
    <property type="match status" value="1"/>
</dbReference>
<dbReference type="InterPro" id="IPR036388">
    <property type="entry name" value="WH-like_DNA-bd_sf"/>
</dbReference>
<evidence type="ECO:0000313" key="5">
    <source>
        <dbReference type="EMBL" id="MBD1545636.1"/>
    </source>
</evidence>
<keyword evidence="2" id="KW-0238">DNA-binding</keyword>
<evidence type="ECO:0000256" key="2">
    <source>
        <dbReference type="ARBA" id="ARBA00023125"/>
    </source>
</evidence>
<keyword evidence="3" id="KW-0804">Transcription</keyword>
<comment type="caution">
    <text evidence="5">The sequence shown here is derived from an EMBL/GenBank/DDBJ whole genome shotgun (WGS) entry which is preliminary data.</text>
</comment>
<organism evidence="5 6">
    <name type="scientific">Roseibium aggregatum</name>
    <dbReference type="NCBI Taxonomy" id="187304"/>
    <lineage>
        <taxon>Bacteria</taxon>
        <taxon>Pseudomonadati</taxon>
        <taxon>Pseudomonadota</taxon>
        <taxon>Alphaproteobacteria</taxon>
        <taxon>Hyphomicrobiales</taxon>
        <taxon>Stappiaceae</taxon>
        <taxon>Roseibium</taxon>
    </lineage>
</organism>
<dbReference type="PANTHER" id="PTHR43537">
    <property type="entry name" value="TRANSCRIPTIONAL REGULATOR, GNTR FAMILY"/>
    <property type="match status" value="1"/>
</dbReference>
<dbReference type="InterPro" id="IPR008920">
    <property type="entry name" value="TF_FadR/GntR_C"/>
</dbReference>
<proteinExistence type="predicted"/>
<dbReference type="SUPFAM" id="SSF48008">
    <property type="entry name" value="GntR ligand-binding domain-like"/>
    <property type="match status" value="1"/>
</dbReference>
<protein>
    <submittedName>
        <fullName evidence="5">GntR family transcriptional regulator</fullName>
    </submittedName>
</protein>
<dbReference type="EMBL" id="JABFCZ010000005">
    <property type="protein sequence ID" value="MBD1545636.1"/>
    <property type="molecule type" value="Genomic_DNA"/>
</dbReference>
<dbReference type="Gene3D" id="1.10.10.10">
    <property type="entry name" value="Winged helix-like DNA-binding domain superfamily/Winged helix DNA-binding domain"/>
    <property type="match status" value="1"/>
</dbReference>
<dbReference type="InterPro" id="IPR036390">
    <property type="entry name" value="WH_DNA-bd_sf"/>
</dbReference>
<dbReference type="RefSeq" id="WP_190290314.1">
    <property type="nucleotide sequence ID" value="NZ_JABFCZ010000005.1"/>
</dbReference>
<dbReference type="Gene3D" id="1.20.120.530">
    <property type="entry name" value="GntR ligand-binding domain-like"/>
    <property type="match status" value="1"/>
</dbReference>
<name>A0A926P272_9HYPH</name>